<comment type="caution">
    <text evidence="1">The sequence shown here is derived from an EMBL/GenBank/DDBJ whole genome shotgun (WGS) entry which is preliminary data.</text>
</comment>
<organism evidence="1 2">
    <name type="scientific">Candidatus Collierbacteria bacterium RIFCSPHIGHO2_01_FULL_50_25</name>
    <dbReference type="NCBI Taxonomy" id="1817722"/>
    <lineage>
        <taxon>Bacteria</taxon>
        <taxon>Candidatus Collieribacteriota</taxon>
    </lineage>
</organism>
<evidence type="ECO:0008006" key="3">
    <source>
        <dbReference type="Google" id="ProtNLM"/>
    </source>
</evidence>
<evidence type="ECO:0000313" key="2">
    <source>
        <dbReference type="Proteomes" id="UP000177979"/>
    </source>
</evidence>
<dbReference type="AlphaFoldDB" id="A0A1F5EXH8"/>
<accession>A0A1F5EXH8</accession>
<proteinExistence type="predicted"/>
<name>A0A1F5EXH8_9BACT</name>
<dbReference type="EMBL" id="MFAG01000021">
    <property type="protein sequence ID" value="OGD71834.1"/>
    <property type="molecule type" value="Genomic_DNA"/>
</dbReference>
<sequence length="82" mass="9613">MQTVRATITFPYDLHEELRAEAFRQRKSLSRVVVEKIKPIKKQLSVEEQIKRDFALFDKVGKSGLQIDLVKALREDRDRDNA</sequence>
<protein>
    <recommendedName>
        <fullName evidence="3">Ribbon-helix-helix protein CopG domain-containing protein</fullName>
    </recommendedName>
</protein>
<evidence type="ECO:0000313" key="1">
    <source>
        <dbReference type="EMBL" id="OGD71834.1"/>
    </source>
</evidence>
<dbReference type="STRING" id="1817722.A2703_00395"/>
<reference evidence="1 2" key="1">
    <citation type="journal article" date="2016" name="Nat. Commun.">
        <title>Thousands of microbial genomes shed light on interconnected biogeochemical processes in an aquifer system.</title>
        <authorList>
            <person name="Anantharaman K."/>
            <person name="Brown C.T."/>
            <person name="Hug L.A."/>
            <person name="Sharon I."/>
            <person name="Castelle C.J."/>
            <person name="Probst A.J."/>
            <person name="Thomas B.C."/>
            <person name="Singh A."/>
            <person name="Wilkins M.J."/>
            <person name="Karaoz U."/>
            <person name="Brodie E.L."/>
            <person name="Williams K.H."/>
            <person name="Hubbard S.S."/>
            <person name="Banfield J.F."/>
        </authorList>
    </citation>
    <scope>NUCLEOTIDE SEQUENCE [LARGE SCALE GENOMIC DNA]</scope>
</reference>
<gene>
    <name evidence="1" type="ORF">A2703_00395</name>
</gene>
<dbReference type="Proteomes" id="UP000177979">
    <property type="component" value="Unassembled WGS sequence"/>
</dbReference>